<dbReference type="OrthoDB" id="10261749at2759"/>
<dbReference type="SMART" id="SM00855">
    <property type="entry name" value="PGAM"/>
    <property type="match status" value="1"/>
</dbReference>
<dbReference type="PANTHER" id="PTHR46192">
    <property type="entry name" value="BROAD-RANGE ACID PHOSPHATASE DET1"/>
    <property type="match status" value="1"/>
</dbReference>
<evidence type="ECO:0000313" key="3">
    <source>
        <dbReference type="Proteomes" id="UP000000267"/>
    </source>
</evidence>
<dbReference type="Gene3D" id="3.40.50.1240">
    <property type="entry name" value="Phosphoglycerate mutase-like"/>
    <property type="match status" value="1"/>
</dbReference>
<dbReference type="RefSeq" id="XP_001644524.1">
    <property type="nucleotide sequence ID" value="XM_001644474.2"/>
</dbReference>
<dbReference type="InterPro" id="IPR001345">
    <property type="entry name" value="PG/BPGM_mutase_AS"/>
</dbReference>
<protein>
    <recommendedName>
        <fullName evidence="4">Phosphoglycerate mutase-like protein</fullName>
    </recommendedName>
</protein>
<name>A7TM24_VANPO</name>
<dbReference type="Pfam" id="PF00300">
    <property type="entry name" value="His_Phos_1"/>
    <property type="match status" value="1"/>
</dbReference>
<dbReference type="GeneID" id="5544821"/>
<evidence type="ECO:0008006" key="4">
    <source>
        <dbReference type="Google" id="ProtNLM"/>
    </source>
</evidence>
<dbReference type="InterPro" id="IPR013078">
    <property type="entry name" value="His_Pase_superF_clade-1"/>
</dbReference>
<dbReference type="HOGENOM" id="CLU_1670706_0_0_1"/>
<keyword evidence="3" id="KW-1185">Reference proteome</keyword>
<dbReference type="Proteomes" id="UP000000267">
    <property type="component" value="Unassembled WGS sequence"/>
</dbReference>
<dbReference type="InterPro" id="IPR029033">
    <property type="entry name" value="His_PPase_superfam"/>
</dbReference>
<proteinExistence type="predicted"/>
<dbReference type="SUPFAM" id="SSF53254">
    <property type="entry name" value="Phosphoglycerate mutase-like"/>
    <property type="match status" value="1"/>
</dbReference>
<dbReference type="InterPro" id="IPR052765">
    <property type="entry name" value="PGM-Related"/>
</dbReference>
<dbReference type="CDD" id="cd07067">
    <property type="entry name" value="HP_PGM_like"/>
    <property type="match status" value="1"/>
</dbReference>
<evidence type="ECO:0000256" key="1">
    <source>
        <dbReference type="PIRSR" id="PIRSR613078-2"/>
    </source>
</evidence>
<reference evidence="2 3" key="1">
    <citation type="journal article" date="2007" name="Proc. Natl. Acad. Sci. U.S.A.">
        <title>Independent sorting-out of thousands of duplicated gene pairs in two yeast species descended from a whole-genome duplication.</title>
        <authorList>
            <person name="Scannell D.R."/>
            <person name="Frank A.C."/>
            <person name="Conant G.C."/>
            <person name="Byrne K.P."/>
            <person name="Woolfit M."/>
            <person name="Wolfe K.H."/>
        </authorList>
    </citation>
    <scope>NUCLEOTIDE SEQUENCE [LARGE SCALE GENOMIC DNA]</scope>
    <source>
        <strain evidence="3">ATCC 22028 / DSM 70294 / BCRC 21397 / CBS 2163 / NBRC 10782 / NRRL Y-8283 / UCD 57-17</strain>
    </source>
</reference>
<evidence type="ECO:0000313" key="2">
    <source>
        <dbReference type="EMBL" id="EDO16666.1"/>
    </source>
</evidence>
<dbReference type="EMBL" id="DS480419">
    <property type="protein sequence ID" value="EDO16666.1"/>
    <property type="molecule type" value="Genomic_DNA"/>
</dbReference>
<accession>A7TM24</accession>
<dbReference type="GO" id="GO:0003824">
    <property type="term" value="F:catalytic activity"/>
    <property type="evidence" value="ECO:0007669"/>
    <property type="project" value="InterPro"/>
</dbReference>
<gene>
    <name evidence="2" type="ORF">Kpol_1052p12</name>
</gene>
<feature type="non-terminal residue" evidence="2">
    <location>
        <position position="158"/>
    </location>
</feature>
<organism evidence="3">
    <name type="scientific">Vanderwaltozyma polyspora (strain ATCC 22028 / DSM 70294 / BCRC 21397 / CBS 2163 / NBRC 10782 / NRRL Y-8283 / UCD 57-17)</name>
    <name type="common">Kluyveromyces polysporus</name>
    <dbReference type="NCBI Taxonomy" id="436907"/>
    <lineage>
        <taxon>Eukaryota</taxon>
        <taxon>Fungi</taxon>
        <taxon>Dikarya</taxon>
        <taxon>Ascomycota</taxon>
        <taxon>Saccharomycotina</taxon>
        <taxon>Saccharomycetes</taxon>
        <taxon>Saccharomycetales</taxon>
        <taxon>Saccharomycetaceae</taxon>
        <taxon>Vanderwaltozyma</taxon>
    </lineage>
</organism>
<sequence length="158" mass="18003">MSVGYETDSAKTTNGSINQEYLYGGSRGASHKPRLIVLIRHGESESNKDKLVNEHTPNHLIPLTEHGWAQAKAAGINLLNILNVDDTSIVEELKEKYSVTQHNDALFEVKDYHRFNKKKDLNVVFYTSPYRRTRETLKGVLDVIDEYNEKNSGIKLMK</sequence>
<feature type="binding site" evidence="1">
    <location>
        <begin position="40"/>
        <end position="47"/>
    </location>
    <ligand>
        <name>substrate</name>
    </ligand>
</feature>
<dbReference type="PROSITE" id="PS00175">
    <property type="entry name" value="PG_MUTASE"/>
    <property type="match status" value="1"/>
</dbReference>
<dbReference type="AlphaFoldDB" id="A7TM24"/>